<dbReference type="GO" id="GO:0002250">
    <property type="term" value="P:adaptive immune response"/>
    <property type="evidence" value="ECO:0007669"/>
    <property type="project" value="UniProtKB-KW"/>
</dbReference>
<dbReference type="InterPro" id="IPR007110">
    <property type="entry name" value="Ig-like_dom"/>
</dbReference>
<evidence type="ECO:0000256" key="3">
    <source>
        <dbReference type="ARBA" id="ARBA00043265"/>
    </source>
</evidence>
<keyword evidence="3" id="KW-1280">Immunoglobulin</keyword>
<dbReference type="PROSITE" id="PS50835">
    <property type="entry name" value="IG_LIKE"/>
    <property type="match status" value="1"/>
</dbReference>
<dbReference type="SUPFAM" id="SSF48726">
    <property type="entry name" value="Immunoglobulin"/>
    <property type="match status" value="1"/>
</dbReference>
<name>A0A452GPG8_9SAUR</name>
<dbReference type="InterPro" id="IPR050199">
    <property type="entry name" value="IgHV"/>
</dbReference>
<dbReference type="Pfam" id="PF07686">
    <property type="entry name" value="V-set"/>
    <property type="match status" value="1"/>
</dbReference>
<dbReference type="Gene3D" id="2.60.40.10">
    <property type="entry name" value="Immunoglobulins"/>
    <property type="match status" value="1"/>
</dbReference>
<dbReference type="SMART" id="SM00409">
    <property type="entry name" value="IG"/>
    <property type="match status" value="1"/>
</dbReference>
<dbReference type="GO" id="GO:0019814">
    <property type="term" value="C:immunoglobulin complex"/>
    <property type="evidence" value="ECO:0007669"/>
    <property type="project" value="UniProtKB-KW"/>
</dbReference>
<keyword evidence="7" id="KW-1185">Reference proteome</keyword>
<evidence type="ECO:0000256" key="2">
    <source>
        <dbReference type="ARBA" id="ARBA00023130"/>
    </source>
</evidence>
<evidence type="ECO:0000313" key="6">
    <source>
        <dbReference type="Ensembl" id="ENSGAGP00000003576.1"/>
    </source>
</evidence>
<dbReference type="InterPro" id="IPR003599">
    <property type="entry name" value="Ig_sub"/>
</dbReference>
<reference evidence="7" key="1">
    <citation type="journal article" date="2017" name="PLoS ONE">
        <title>The Agassiz's desert tortoise genome provides a resource for the conservation of a threatened species.</title>
        <authorList>
            <person name="Tollis M."/>
            <person name="DeNardo D.F."/>
            <person name="Cornelius J.A."/>
            <person name="Dolby G.A."/>
            <person name="Edwards T."/>
            <person name="Henen B.T."/>
            <person name="Karl A.E."/>
            <person name="Murphy R.W."/>
            <person name="Kusumi K."/>
        </authorList>
    </citation>
    <scope>NUCLEOTIDE SEQUENCE [LARGE SCALE GENOMIC DNA]</scope>
</reference>
<feature type="domain" description="Ig-like" evidence="5">
    <location>
        <begin position="11"/>
        <end position="132"/>
    </location>
</feature>
<dbReference type="InterPro" id="IPR013106">
    <property type="entry name" value="Ig_V-set"/>
</dbReference>
<organism evidence="6 7">
    <name type="scientific">Gopherus agassizii</name>
    <name type="common">Agassiz's desert tortoise</name>
    <dbReference type="NCBI Taxonomy" id="38772"/>
    <lineage>
        <taxon>Eukaryota</taxon>
        <taxon>Metazoa</taxon>
        <taxon>Chordata</taxon>
        <taxon>Craniata</taxon>
        <taxon>Vertebrata</taxon>
        <taxon>Euteleostomi</taxon>
        <taxon>Archelosauria</taxon>
        <taxon>Testudinata</taxon>
        <taxon>Testudines</taxon>
        <taxon>Cryptodira</taxon>
        <taxon>Durocryptodira</taxon>
        <taxon>Testudinoidea</taxon>
        <taxon>Testudinidae</taxon>
        <taxon>Gopherus</taxon>
    </lineage>
</organism>
<feature type="region of interest" description="Disordered" evidence="4">
    <location>
        <begin position="130"/>
        <end position="156"/>
    </location>
</feature>
<protein>
    <recommendedName>
        <fullName evidence="5">Ig-like domain-containing protein</fullName>
    </recommendedName>
</protein>
<reference evidence="6" key="3">
    <citation type="submission" date="2025-09" db="UniProtKB">
        <authorList>
            <consortium name="Ensembl"/>
        </authorList>
    </citation>
    <scope>IDENTIFICATION</scope>
</reference>
<keyword evidence="2" id="KW-1064">Adaptive immunity</keyword>
<dbReference type="InterPro" id="IPR036179">
    <property type="entry name" value="Ig-like_dom_sf"/>
</dbReference>
<dbReference type="GO" id="GO:0005576">
    <property type="term" value="C:extracellular region"/>
    <property type="evidence" value="ECO:0007669"/>
    <property type="project" value="UniProtKB-ARBA"/>
</dbReference>
<dbReference type="STRING" id="38772.ENSGAGP00000003576"/>
<evidence type="ECO:0000259" key="5">
    <source>
        <dbReference type="PROSITE" id="PS50835"/>
    </source>
</evidence>
<evidence type="ECO:0000256" key="4">
    <source>
        <dbReference type="SAM" id="MobiDB-lite"/>
    </source>
</evidence>
<feature type="compositionally biased region" description="Polar residues" evidence="4">
    <location>
        <begin position="135"/>
        <end position="147"/>
    </location>
</feature>
<keyword evidence="1" id="KW-0391">Immunity</keyword>
<dbReference type="SMART" id="SM00406">
    <property type="entry name" value="IGv"/>
    <property type="match status" value="1"/>
</dbReference>
<sequence>MIIMIINVFCPSGVQSQVQLVESGGAVRNEGESIRLSCKGSGFSFSSYDMFWYWKSPGKSPEFVSRIYYDGTGISYASWVQGRFTISRDNAKSELYLEMSRLRREDTARYHCAARDAQCSEAGPSLRGVKLAATNGPSAPSSGTDQADPTPRGLTG</sequence>
<dbReference type="PANTHER" id="PTHR23266">
    <property type="entry name" value="IMMUNOGLOBULIN HEAVY CHAIN"/>
    <property type="match status" value="1"/>
</dbReference>
<dbReference type="Ensembl" id="ENSGAGT00000004122.1">
    <property type="protein sequence ID" value="ENSGAGP00000003576.1"/>
    <property type="gene ID" value="ENSGAGG00000002884.1"/>
</dbReference>
<evidence type="ECO:0000256" key="1">
    <source>
        <dbReference type="ARBA" id="ARBA00022859"/>
    </source>
</evidence>
<dbReference type="Proteomes" id="UP000291020">
    <property type="component" value="Unassembled WGS sequence"/>
</dbReference>
<evidence type="ECO:0000313" key="7">
    <source>
        <dbReference type="Proteomes" id="UP000291020"/>
    </source>
</evidence>
<accession>A0A452GPG8</accession>
<dbReference type="AlphaFoldDB" id="A0A452GPG8"/>
<dbReference type="InterPro" id="IPR013783">
    <property type="entry name" value="Ig-like_fold"/>
</dbReference>
<reference evidence="6" key="2">
    <citation type="submission" date="2025-08" db="UniProtKB">
        <authorList>
            <consortium name="Ensembl"/>
        </authorList>
    </citation>
    <scope>IDENTIFICATION</scope>
</reference>
<proteinExistence type="predicted"/>